<proteinExistence type="inferred from homology"/>
<keyword evidence="3 5" id="KW-0378">Hydrolase</keyword>
<feature type="active site" description="Charge relay system" evidence="5">
    <location>
        <position position="208"/>
    </location>
</feature>
<keyword evidence="8" id="KW-1185">Reference proteome</keyword>
<dbReference type="InterPro" id="IPR000209">
    <property type="entry name" value="Peptidase_S8/S53_dom"/>
</dbReference>
<reference evidence="7 8" key="1">
    <citation type="journal article" date="2019" name="Int. J. Syst. Evol. Microbiol.">
        <title>The Global Catalogue of Microorganisms (GCM) 10K type strain sequencing project: providing services to taxonomists for standard genome sequencing and annotation.</title>
        <authorList>
            <consortium name="The Broad Institute Genomics Platform"/>
            <consortium name="The Broad Institute Genome Sequencing Center for Infectious Disease"/>
            <person name="Wu L."/>
            <person name="Ma J."/>
        </authorList>
    </citation>
    <scope>NUCLEOTIDE SEQUENCE [LARGE SCALE GENOMIC DNA]</scope>
    <source>
        <strain evidence="7 8">JCM 16112</strain>
    </source>
</reference>
<evidence type="ECO:0000256" key="4">
    <source>
        <dbReference type="ARBA" id="ARBA00022825"/>
    </source>
</evidence>
<dbReference type="InterPro" id="IPR036852">
    <property type="entry name" value="Peptidase_S8/S53_dom_sf"/>
</dbReference>
<comment type="caution">
    <text evidence="7">The sequence shown here is derived from an EMBL/GenBank/DDBJ whole genome shotgun (WGS) entry which is preliminary data.</text>
</comment>
<dbReference type="Proteomes" id="UP001500469">
    <property type="component" value="Unassembled WGS sequence"/>
</dbReference>
<feature type="active site" description="Charge relay system" evidence="5">
    <location>
        <position position="170"/>
    </location>
</feature>
<accession>A0ABN1N3Y1</accession>
<protein>
    <recommendedName>
        <fullName evidence="6">Peptidase S8/S53 domain-containing protein</fullName>
    </recommendedName>
</protein>
<dbReference type="InterPro" id="IPR023827">
    <property type="entry name" value="Peptidase_S8_Asp-AS"/>
</dbReference>
<dbReference type="PROSITE" id="PS51892">
    <property type="entry name" value="SUBTILASE"/>
    <property type="match status" value="1"/>
</dbReference>
<dbReference type="InterPro" id="IPR050131">
    <property type="entry name" value="Peptidase_S8_subtilisin-like"/>
</dbReference>
<evidence type="ECO:0000259" key="6">
    <source>
        <dbReference type="Pfam" id="PF00082"/>
    </source>
</evidence>
<organism evidence="7 8">
    <name type="scientific">Algoriphagus jejuensis</name>
    <dbReference type="NCBI Taxonomy" id="419934"/>
    <lineage>
        <taxon>Bacteria</taxon>
        <taxon>Pseudomonadati</taxon>
        <taxon>Bacteroidota</taxon>
        <taxon>Cytophagia</taxon>
        <taxon>Cytophagales</taxon>
        <taxon>Cyclobacteriaceae</taxon>
        <taxon>Algoriphagus</taxon>
    </lineage>
</organism>
<comment type="similarity">
    <text evidence="1 5">Belongs to the peptidase S8 family.</text>
</comment>
<dbReference type="PANTHER" id="PTHR43806">
    <property type="entry name" value="PEPTIDASE S8"/>
    <property type="match status" value="1"/>
</dbReference>
<dbReference type="InterPro" id="IPR015500">
    <property type="entry name" value="Peptidase_S8_subtilisin-rel"/>
</dbReference>
<evidence type="ECO:0000313" key="8">
    <source>
        <dbReference type="Proteomes" id="UP001500469"/>
    </source>
</evidence>
<sequence>MDMKKVSYLLGFLTIITFSVDFIIGDRAQSWNTIPKENLVDESYTVFVKDKLSSRLLIRAYARSKGIDVSESQIFVEGAYGFVADLNEQQIDALKGWFYWLRAFTDVRQIRPNFRIQSTRARMQSDPIPQSTRARMQSDYDVSYQTSNGVIFVGGPEIPPNLNRKVWVIDTGIDSSHPDLAAQVVLGGQFAKSFVQSEPNPYEDGNGHGTFSAGLIGAKSTDPTDEFVRMNGVAPGAKLVSVKVLNNEGEGSWGTVLLGLSHALINSSPGDIISLSLGGDFPEACDFFNRSWFKNFRLSVKNKGVLVVMSAGNLGEDMPGPGQSSTINFPGCLTGENFIAVGSISVSGELNSVVEFSNFSYMAMPAIDYVAPGKGIFSTTKDQVYEIRSGTSASAAIVSGIIYARGGLPLSNETIRGIGTDETDYPVAKVKLQE</sequence>
<evidence type="ECO:0000256" key="5">
    <source>
        <dbReference type="PROSITE-ProRule" id="PRU01240"/>
    </source>
</evidence>
<evidence type="ECO:0000256" key="3">
    <source>
        <dbReference type="ARBA" id="ARBA00022801"/>
    </source>
</evidence>
<dbReference type="Pfam" id="PF00082">
    <property type="entry name" value="Peptidase_S8"/>
    <property type="match status" value="1"/>
</dbReference>
<name>A0ABN1N3Y1_9BACT</name>
<evidence type="ECO:0000256" key="2">
    <source>
        <dbReference type="ARBA" id="ARBA00022670"/>
    </source>
</evidence>
<dbReference type="PRINTS" id="PR00723">
    <property type="entry name" value="SUBTILISIN"/>
</dbReference>
<feature type="active site" description="Charge relay system" evidence="5">
    <location>
        <position position="392"/>
    </location>
</feature>
<feature type="domain" description="Peptidase S8/S53" evidence="6">
    <location>
        <begin position="165"/>
        <end position="402"/>
    </location>
</feature>
<dbReference type="SUPFAM" id="SSF52743">
    <property type="entry name" value="Subtilisin-like"/>
    <property type="match status" value="1"/>
</dbReference>
<dbReference type="PROSITE" id="PS00136">
    <property type="entry name" value="SUBTILASE_ASP"/>
    <property type="match status" value="1"/>
</dbReference>
<keyword evidence="2 5" id="KW-0645">Protease</keyword>
<gene>
    <name evidence="7" type="ORF">GCM10009119_33530</name>
</gene>
<dbReference type="EMBL" id="BAAAFI010000043">
    <property type="protein sequence ID" value="GAA0880383.1"/>
    <property type="molecule type" value="Genomic_DNA"/>
</dbReference>
<evidence type="ECO:0000313" key="7">
    <source>
        <dbReference type="EMBL" id="GAA0880383.1"/>
    </source>
</evidence>
<keyword evidence="4 5" id="KW-0720">Serine protease</keyword>
<evidence type="ECO:0000256" key="1">
    <source>
        <dbReference type="ARBA" id="ARBA00011073"/>
    </source>
</evidence>
<dbReference type="PANTHER" id="PTHR43806:SF11">
    <property type="entry name" value="CEREVISIN-RELATED"/>
    <property type="match status" value="1"/>
</dbReference>
<dbReference type="Gene3D" id="3.40.50.200">
    <property type="entry name" value="Peptidase S8/S53 domain"/>
    <property type="match status" value="1"/>
</dbReference>